<evidence type="ECO:0000313" key="2">
    <source>
        <dbReference type="EMBL" id="EHJ48359.1"/>
    </source>
</evidence>
<proteinExistence type="predicted"/>
<dbReference type="Proteomes" id="UP000004662">
    <property type="component" value="Chromosome"/>
</dbReference>
<gene>
    <name evidence="2" type="ORF">DFW101_2355</name>
</gene>
<accession>G7QB18</accession>
<dbReference type="eggNOG" id="ENOG502ZWFC">
    <property type="taxonomic scope" value="Bacteria"/>
</dbReference>
<keyword evidence="1" id="KW-0472">Membrane</keyword>
<feature type="transmembrane region" description="Helical" evidence="1">
    <location>
        <begin position="21"/>
        <end position="42"/>
    </location>
</feature>
<dbReference type="AlphaFoldDB" id="G7QB18"/>
<dbReference type="HOGENOM" id="CLU_191334_0_0_7"/>
<name>G7QB18_9BACT</name>
<dbReference type="OrthoDB" id="5459806at2"/>
<reference evidence="3" key="1">
    <citation type="journal article" date="2015" name="Genome Announc.">
        <title>High-Quality Draft Genome Sequence of Desulfovibrio carbinoliphilus FW-101-2B, an Organic Acid-Oxidizing Sulfate-Reducing Bacterium Isolated from Uranium(VI)-Contaminated Groundwater.</title>
        <authorList>
            <person name="Ramsay B.D."/>
            <person name="Hwang C."/>
            <person name="Woo H.L."/>
            <person name="Carroll S.L."/>
            <person name="Lucas S."/>
            <person name="Han J."/>
            <person name="Lapidus A.L."/>
            <person name="Cheng J.F."/>
            <person name="Goodwin L.A."/>
            <person name="Pitluck S."/>
            <person name="Peters L."/>
            <person name="Chertkov O."/>
            <person name="Held B."/>
            <person name="Detter J.C."/>
            <person name="Han C.S."/>
            <person name="Tapia R."/>
            <person name="Land M.L."/>
            <person name="Hauser L.J."/>
            <person name="Kyrpides N.C."/>
            <person name="Ivanova N.N."/>
            <person name="Mikhailova N."/>
            <person name="Pagani I."/>
            <person name="Woyke T."/>
            <person name="Arkin A.P."/>
            <person name="Dehal P."/>
            <person name="Chivian D."/>
            <person name="Criddle C.S."/>
            <person name="Wu W."/>
            <person name="Chakraborty R."/>
            <person name="Hazen T.C."/>
            <person name="Fields M.W."/>
        </authorList>
    </citation>
    <scope>NUCLEOTIDE SEQUENCE [LARGE SCALE GENOMIC DNA]</scope>
    <source>
        <strain evidence="3">FW-101-2B</strain>
    </source>
</reference>
<feature type="transmembrane region" description="Helical" evidence="1">
    <location>
        <begin position="48"/>
        <end position="71"/>
    </location>
</feature>
<evidence type="ECO:0000313" key="3">
    <source>
        <dbReference type="Proteomes" id="UP000004662"/>
    </source>
</evidence>
<keyword evidence="3" id="KW-1185">Reference proteome</keyword>
<keyword evidence="1" id="KW-1133">Transmembrane helix</keyword>
<keyword evidence="1" id="KW-0812">Transmembrane</keyword>
<dbReference type="RefSeq" id="WP_009181735.1">
    <property type="nucleotide sequence ID" value="NZ_CM001368.1"/>
</dbReference>
<protein>
    <submittedName>
        <fullName evidence="2">Uncharacterized protein</fullName>
    </submittedName>
</protein>
<organism evidence="2 3">
    <name type="scientific">Solidesulfovibrio carbinoliphilus subsp. oakridgensis</name>
    <dbReference type="NCBI Taxonomy" id="694327"/>
    <lineage>
        <taxon>Bacteria</taxon>
        <taxon>Pseudomonadati</taxon>
        <taxon>Thermodesulfobacteriota</taxon>
        <taxon>Desulfovibrionia</taxon>
        <taxon>Desulfovibrionales</taxon>
        <taxon>Desulfovibrionaceae</taxon>
        <taxon>Solidesulfovibrio</taxon>
    </lineage>
</organism>
<sequence length="87" mass="9793">MSLIFDRSAHPASELNTRQRLTVIVMDVAVLAEVTVSIYMASRDPDNYTIVFMKAFFTMLLPTVIAGLVAIRRFRERPTETSEKATA</sequence>
<evidence type="ECO:0000256" key="1">
    <source>
        <dbReference type="SAM" id="Phobius"/>
    </source>
</evidence>
<dbReference type="STRING" id="694327.DFW101_2355"/>
<dbReference type="EMBL" id="CM001368">
    <property type="protein sequence ID" value="EHJ48359.1"/>
    <property type="molecule type" value="Genomic_DNA"/>
</dbReference>